<dbReference type="InterPro" id="IPR036770">
    <property type="entry name" value="Ankyrin_rpt-contain_sf"/>
</dbReference>
<protein>
    <submittedName>
        <fullName evidence="2">Uncharacterized protein</fullName>
    </submittedName>
</protein>
<accession>A0A1V6TDI0</accession>
<dbReference type="Gene3D" id="1.25.40.20">
    <property type="entry name" value="Ankyrin repeat-containing domain"/>
    <property type="match status" value="1"/>
</dbReference>
<evidence type="ECO:0000313" key="3">
    <source>
        <dbReference type="Proteomes" id="UP000191342"/>
    </source>
</evidence>
<dbReference type="PROSITE" id="PS50297">
    <property type="entry name" value="ANK_REP_REGION"/>
    <property type="match status" value="4"/>
</dbReference>
<feature type="repeat" description="ANK" evidence="1">
    <location>
        <begin position="305"/>
        <end position="337"/>
    </location>
</feature>
<dbReference type="InterPro" id="IPR002110">
    <property type="entry name" value="Ankyrin_rpt"/>
</dbReference>
<feature type="repeat" description="ANK" evidence="1">
    <location>
        <begin position="406"/>
        <end position="438"/>
    </location>
</feature>
<evidence type="ECO:0000313" key="2">
    <source>
        <dbReference type="EMBL" id="OQE24010.1"/>
    </source>
</evidence>
<name>A0A1V6TDI0_9EURO</name>
<dbReference type="SMART" id="SM00248">
    <property type="entry name" value="ANK"/>
    <property type="match status" value="7"/>
</dbReference>
<dbReference type="SUPFAM" id="SSF48403">
    <property type="entry name" value="Ankyrin repeat"/>
    <property type="match status" value="1"/>
</dbReference>
<keyword evidence="1" id="KW-0040">ANK repeat</keyword>
<organism evidence="2 3">
    <name type="scientific">Penicillium flavigenum</name>
    <dbReference type="NCBI Taxonomy" id="254877"/>
    <lineage>
        <taxon>Eukaryota</taxon>
        <taxon>Fungi</taxon>
        <taxon>Dikarya</taxon>
        <taxon>Ascomycota</taxon>
        <taxon>Pezizomycotina</taxon>
        <taxon>Eurotiomycetes</taxon>
        <taxon>Eurotiomycetidae</taxon>
        <taxon>Eurotiales</taxon>
        <taxon>Aspergillaceae</taxon>
        <taxon>Penicillium</taxon>
    </lineage>
</organism>
<dbReference type="PROSITE" id="PS50088">
    <property type="entry name" value="ANK_REPEAT"/>
    <property type="match status" value="5"/>
</dbReference>
<feature type="repeat" description="ANK" evidence="1">
    <location>
        <begin position="272"/>
        <end position="304"/>
    </location>
</feature>
<dbReference type="PANTHER" id="PTHR44207">
    <property type="entry name" value="SURFACE ANTIGEN BSPA-LIKE-RELATED"/>
    <property type="match status" value="1"/>
</dbReference>
<dbReference type="AlphaFoldDB" id="A0A1V6TDI0"/>
<dbReference type="EMBL" id="MLQL01000010">
    <property type="protein sequence ID" value="OQE24010.1"/>
    <property type="molecule type" value="Genomic_DNA"/>
</dbReference>
<dbReference type="Proteomes" id="UP000191342">
    <property type="component" value="Unassembled WGS sequence"/>
</dbReference>
<proteinExistence type="predicted"/>
<dbReference type="Pfam" id="PF12796">
    <property type="entry name" value="Ank_2"/>
    <property type="match status" value="3"/>
</dbReference>
<feature type="repeat" description="ANK" evidence="1">
    <location>
        <begin position="206"/>
        <end position="238"/>
    </location>
</feature>
<evidence type="ECO:0000256" key="1">
    <source>
        <dbReference type="PROSITE-ProRule" id="PRU00023"/>
    </source>
</evidence>
<keyword evidence="3" id="KW-1185">Reference proteome</keyword>
<dbReference type="PANTHER" id="PTHR44207:SF2">
    <property type="entry name" value="REPEAT PROTEIN, PUTATIVE-RELATED"/>
    <property type="match status" value="1"/>
</dbReference>
<reference evidence="3" key="1">
    <citation type="journal article" date="2017" name="Nat. Microbiol.">
        <title>Global analysis of biosynthetic gene clusters reveals vast potential of secondary metabolite production in Penicillium species.</title>
        <authorList>
            <person name="Nielsen J.C."/>
            <person name="Grijseels S."/>
            <person name="Prigent S."/>
            <person name="Ji B."/>
            <person name="Dainat J."/>
            <person name="Nielsen K.F."/>
            <person name="Frisvad J.C."/>
            <person name="Workman M."/>
            <person name="Nielsen J."/>
        </authorList>
    </citation>
    <scope>NUCLEOTIDE SEQUENCE [LARGE SCALE GENOMIC DNA]</scope>
    <source>
        <strain evidence="3">IBT 14082</strain>
    </source>
</reference>
<gene>
    <name evidence="2" type="ORF">PENFLA_c010G04791</name>
</gene>
<feature type="repeat" description="ANK" evidence="1">
    <location>
        <begin position="239"/>
        <end position="271"/>
    </location>
</feature>
<dbReference type="STRING" id="254877.A0A1V6TDI0"/>
<comment type="caution">
    <text evidence="2">The sequence shown here is derived from an EMBL/GenBank/DDBJ whole genome shotgun (WGS) entry which is preliminary data.</text>
</comment>
<dbReference type="OrthoDB" id="163438at2759"/>
<sequence length="480" mass="53236">MENRTYLWLYVIPKTTKEDPSRHGKRSSIEKLLNNIPSKLSEAYEKILARSRCQEETQHLLEIILAAERPLTLDEANVALTLALAEEDFTSYSALEDDLWPKNNFENADFWDDDDYDLNDPNHVTLEQLPPFFCYAADHWPSHFLPQGATDIDQSLKDARTLCNRHQAWVWVTASGWTPQVVENILTEEHIDVNTEDESSTLALKSSRSALSAACLGGKSDVVTLLLDKSANVNSYHKLHATALFTALVYGHQDIVPILLEQGADVNITDEHHGTALYMASPLGNPDIVLSILERGADINYNHKRHGTALYRACRSGRPKVVKILLENGANVNIIGNKGYGSALLAASTLNHPDIVIDLLKKGADTDYNNQKYGTALQMTSGRGWQHIVDLLLAHGANANTRGTEDGSSPIQVASFFGHQGAVEELLKHGADVNFPDQRGNSASRGCAIRSSRNCFNAPQMWGRRHRERGTLWHGTQCGN</sequence>